<reference evidence="3" key="1">
    <citation type="submission" date="2009-12" db="EMBL/GenBank/DDBJ databases">
        <title>Complete sequence of Treponema primitia strain ZAS-2.</title>
        <authorList>
            <person name="Tetu S.G."/>
            <person name="Matson E."/>
            <person name="Ren Q."/>
            <person name="Seshadri R."/>
            <person name="Elbourne L."/>
            <person name="Hassan K.A."/>
            <person name="Durkin A."/>
            <person name="Radune D."/>
            <person name="Mohamoud Y."/>
            <person name="Shay R."/>
            <person name="Jin S."/>
            <person name="Zhang X."/>
            <person name="Lucey K."/>
            <person name="Ballor N.R."/>
            <person name="Ottesen E."/>
            <person name="Rosenthal R."/>
            <person name="Allen A."/>
            <person name="Leadbetter J.R."/>
            <person name="Paulsen I.T."/>
        </authorList>
    </citation>
    <scope>NUCLEOTIDE SEQUENCE [LARGE SCALE GENOMIC DNA]</scope>
    <source>
        <strain evidence="3">ATCC BAA-887 / DSM 12427 / ZAS-2</strain>
    </source>
</reference>
<accession>F5YGI0</accession>
<dbReference type="InterPro" id="IPR044200">
    <property type="entry name" value="At5g03900-like"/>
</dbReference>
<dbReference type="RefSeq" id="WP_015707614.1">
    <property type="nucleotide sequence ID" value="NC_015578.1"/>
</dbReference>
<reference evidence="2 3" key="2">
    <citation type="journal article" date="2011" name="ISME J.">
        <title>RNA-seq reveals cooperative metabolic interactions between two termite-gut spirochete species in co-culture.</title>
        <authorList>
            <person name="Rosenthal A.Z."/>
            <person name="Matson E.G."/>
            <person name="Eldar A."/>
            <person name="Leadbetter J.R."/>
        </authorList>
    </citation>
    <scope>NUCLEOTIDE SEQUENCE [LARGE SCALE GENOMIC DNA]</scope>
    <source>
        <strain evidence="3">ATCC BAA-887 / DSM 12427 / ZAS-2</strain>
    </source>
</reference>
<protein>
    <submittedName>
        <fullName evidence="2">Uncharacterized protein</fullName>
    </submittedName>
</protein>
<keyword evidence="3" id="KW-1185">Reference proteome</keyword>
<evidence type="ECO:0000256" key="1">
    <source>
        <dbReference type="SAM" id="Phobius"/>
    </source>
</evidence>
<evidence type="ECO:0000313" key="2">
    <source>
        <dbReference type="EMBL" id="AEF86359.1"/>
    </source>
</evidence>
<keyword evidence="1" id="KW-0472">Membrane</keyword>
<dbReference type="PANTHER" id="PTHR47380">
    <property type="entry name" value="OS02G0533000 PROTEIN"/>
    <property type="match status" value="1"/>
</dbReference>
<name>F5YGI0_TREPZ</name>
<sequence length="500" mass="55106">MGQKIKDKEAYQKVVTAFMRQQKGATVADIVAKTALPLNTVRELVPQAADEYSGRLEVTESGEILYSFPRGFISKYRGFKASLNRFLEKFGKALKIFSVGAFKVWIMVMLVGYFALFMLIALASLMLSVAASSSSRSDNRSSSRGGGGLFFASGIFNMIIRIWFYSELTKSIDRSYGYGRGSSQPRPKGRPLYKAIFSFVFGDGDPNADWISREKQGVIAYIQANAGVISLPEFMALTGKESTEAEEGITGYCAEFGGLPEATDDGTVVYRFDELLLRADKKSRSFAGFSAPLKRLLSFSSNKQKMNGWFSVINGANLAFGSYFLFNAFTTGAITTQAQFDAASYLYKVSYLLFSSISSGDILPFITIGLGVVPLVFSLLFWLIPLLRNVNLKKANETVKLENLRKDGFHRIWEAPLSVKPAEIDPKPAECRPKNMAAARDRVIKEIGAYSVPEVALDASGEAVYSFNELEREKAALEKYRRGIDPNASGLGKVVFDSEG</sequence>
<feature type="transmembrane region" description="Helical" evidence="1">
    <location>
        <begin position="308"/>
        <end position="326"/>
    </location>
</feature>
<dbReference type="AlphaFoldDB" id="F5YGI0"/>
<dbReference type="KEGG" id="tpi:TREPR_2607"/>
<dbReference type="PANTHER" id="PTHR47380:SF4">
    <property type="entry name" value="OS02G0533000 PROTEIN"/>
    <property type="match status" value="1"/>
</dbReference>
<gene>
    <name evidence="2" type="ordered locus">TREPR_2607</name>
</gene>
<feature type="transmembrane region" description="Helical" evidence="1">
    <location>
        <begin position="104"/>
        <end position="127"/>
    </location>
</feature>
<dbReference type="STRING" id="545694.TREPR_2607"/>
<dbReference type="HOGENOM" id="CLU_545051_0_0_12"/>
<evidence type="ECO:0000313" key="3">
    <source>
        <dbReference type="Proteomes" id="UP000009223"/>
    </source>
</evidence>
<dbReference type="EMBL" id="CP001843">
    <property type="protein sequence ID" value="AEF86359.1"/>
    <property type="molecule type" value="Genomic_DNA"/>
</dbReference>
<keyword evidence="1" id="KW-1133">Transmembrane helix</keyword>
<dbReference type="eggNOG" id="COG5360">
    <property type="taxonomic scope" value="Bacteria"/>
</dbReference>
<feature type="transmembrane region" description="Helical" evidence="1">
    <location>
        <begin position="362"/>
        <end position="384"/>
    </location>
</feature>
<keyword evidence="1" id="KW-0812">Transmembrane</keyword>
<feature type="transmembrane region" description="Helical" evidence="1">
    <location>
        <begin position="147"/>
        <end position="164"/>
    </location>
</feature>
<dbReference type="Proteomes" id="UP000009223">
    <property type="component" value="Chromosome"/>
</dbReference>
<dbReference type="OrthoDB" id="355701at2"/>
<organism evidence="2 3">
    <name type="scientific">Treponema primitia (strain ATCC BAA-887 / DSM 12427 / ZAS-2)</name>
    <dbReference type="NCBI Taxonomy" id="545694"/>
    <lineage>
        <taxon>Bacteria</taxon>
        <taxon>Pseudomonadati</taxon>
        <taxon>Spirochaetota</taxon>
        <taxon>Spirochaetia</taxon>
        <taxon>Spirochaetales</taxon>
        <taxon>Treponemataceae</taxon>
        <taxon>Treponema</taxon>
    </lineage>
</organism>
<proteinExistence type="predicted"/>